<dbReference type="STRING" id="264251.FB00_02915"/>
<dbReference type="GO" id="GO:0045436">
    <property type="term" value="F:lycopene beta cyclase activity"/>
    <property type="evidence" value="ECO:0007669"/>
    <property type="project" value="UniProtKB-ARBA"/>
</dbReference>
<feature type="transmembrane region" description="Helical" evidence="9">
    <location>
        <begin position="6"/>
        <end position="22"/>
    </location>
</feature>
<accession>A0A0H2KR19</accession>
<dbReference type="InterPro" id="IPR017825">
    <property type="entry name" value="Lycopene_cyclase_dom"/>
</dbReference>
<evidence type="ECO:0000256" key="7">
    <source>
        <dbReference type="ARBA" id="ARBA00023235"/>
    </source>
</evidence>
<evidence type="ECO:0000259" key="10">
    <source>
        <dbReference type="Pfam" id="PF18916"/>
    </source>
</evidence>
<name>A0A0H2KR19_9MICO</name>
<sequence length="119" mass="12880">MTNIVLNVIVLVVLVVVSWRVLRRLRPGPLVWTAVVMCVLTLVFDTLMIAADLYVYDPDKILGVYLWGAPLEDFAYALAAALGMPVLWTALGARGRDRAADDRAVPGQASGGRADEGAR</sequence>
<dbReference type="GO" id="GO:0016872">
    <property type="term" value="F:intramolecular lyase activity"/>
    <property type="evidence" value="ECO:0007669"/>
    <property type="project" value="InterPro"/>
</dbReference>
<evidence type="ECO:0000256" key="3">
    <source>
        <dbReference type="ARBA" id="ARBA00022692"/>
    </source>
</evidence>
<evidence type="ECO:0000256" key="4">
    <source>
        <dbReference type="ARBA" id="ARBA00022746"/>
    </source>
</evidence>
<feature type="domain" description="Lycopene cyclase" evidence="10">
    <location>
        <begin position="5"/>
        <end position="84"/>
    </location>
</feature>
<keyword evidence="5 9" id="KW-1133">Transmembrane helix</keyword>
<keyword evidence="7" id="KW-0413">Isomerase</keyword>
<comment type="subcellular location">
    <subcellularLocation>
        <location evidence="1">Membrane</location>
        <topology evidence="1">Multi-pass membrane protein</topology>
    </subcellularLocation>
</comment>
<organism evidence="11 12">
    <name type="scientific">Cellulosimicrobium funkei</name>
    <dbReference type="NCBI Taxonomy" id="264251"/>
    <lineage>
        <taxon>Bacteria</taxon>
        <taxon>Bacillati</taxon>
        <taxon>Actinomycetota</taxon>
        <taxon>Actinomycetes</taxon>
        <taxon>Micrococcales</taxon>
        <taxon>Promicromonosporaceae</taxon>
        <taxon>Cellulosimicrobium</taxon>
    </lineage>
</organism>
<feature type="transmembrane region" description="Helical" evidence="9">
    <location>
        <begin position="29"/>
        <end position="54"/>
    </location>
</feature>
<evidence type="ECO:0000313" key="11">
    <source>
        <dbReference type="EMBL" id="KLN35966.1"/>
    </source>
</evidence>
<evidence type="ECO:0000256" key="1">
    <source>
        <dbReference type="ARBA" id="ARBA00004141"/>
    </source>
</evidence>
<dbReference type="NCBIfam" id="TIGR03462">
    <property type="entry name" value="CarR_dom_SF"/>
    <property type="match status" value="1"/>
</dbReference>
<keyword evidence="6 9" id="KW-0472">Membrane</keyword>
<dbReference type="RefSeq" id="WP_047231372.1">
    <property type="nucleotide sequence ID" value="NZ_JNBQ01000002.1"/>
</dbReference>
<evidence type="ECO:0000256" key="5">
    <source>
        <dbReference type="ARBA" id="ARBA00022989"/>
    </source>
</evidence>
<dbReference type="AlphaFoldDB" id="A0A0H2KR19"/>
<dbReference type="GO" id="GO:0016020">
    <property type="term" value="C:membrane"/>
    <property type="evidence" value="ECO:0007669"/>
    <property type="project" value="UniProtKB-SubCell"/>
</dbReference>
<comment type="caution">
    <text evidence="11">The sequence shown here is derived from an EMBL/GenBank/DDBJ whole genome shotgun (WGS) entry which is preliminary data.</text>
</comment>
<proteinExistence type="predicted"/>
<dbReference type="Pfam" id="PF18916">
    <property type="entry name" value="Lycopene_cyc"/>
    <property type="match status" value="1"/>
</dbReference>
<evidence type="ECO:0000313" key="12">
    <source>
        <dbReference type="Proteomes" id="UP000035265"/>
    </source>
</evidence>
<dbReference type="EMBL" id="JNBQ01000002">
    <property type="protein sequence ID" value="KLN35966.1"/>
    <property type="molecule type" value="Genomic_DNA"/>
</dbReference>
<evidence type="ECO:0000256" key="6">
    <source>
        <dbReference type="ARBA" id="ARBA00023136"/>
    </source>
</evidence>
<keyword evidence="12" id="KW-1185">Reference proteome</keyword>
<protein>
    <submittedName>
        <fullName evidence="11">Lycopene cyclase</fullName>
    </submittedName>
</protein>
<dbReference type="GO" id="GO:0016117">
    <property type="term" value="P:carotenoid biosynthetic process"/>
    <property type="evidence" value="ECO:0007669"/>
    <property type="project" value="UniProtKB-KW"/>
</dbReference>
<feature type="transmembrane region" description="Helical" evidence="9">
    <location>
        <begin position="74"/>
        <end position="93"/>
    </location>
</feature>
<dbReference type="Proteomes" id="UP000035265">
    <property type="component" value="Unassembled WGS sequence"/>
</dbReference>
<reference evidence="11 12" key="1">
    <citation type="submission" date="2014-05" db="EMBL/GenBank/DDBJ databases">
        <title>Cellulosimicrobium funkei U11 genome.</title>
        <authorList>
            <person name="Hu C."/>
            <person name="Gong Y."/>
            <person name="Wan W."/>
            <person name="Jiang M."/>
        </authorList>
    </citation>
    <scope>NUCLEOTIDE SEQUENCE [LARGE SCALE GENOMIC DNA]</scope>
    <source>
        <strain evidence="11 12">U11</strain>
    </source>
</reference>
<gene>
    <name evidence="11" type="ORF">FB00_02915</name>
</gene>
<feature type="region of interest" description="Disordered" evidence="8">
    <location>
        <begin position="96"/>
        <end position="119"/>
    </location>
</feature>
<keyword evidence="4" id="KW-0125">Carotenoid biosynthesis</keyword>
<comment type="pathway">
    <text evidence="2">Carotenoid biosynthesis.</text>
</comment>
<evidence type="ECO:0000256" key="8">
    <source>
        <dbReference type="SAM" id="MobiDB-lite"/>
    </source>
</evidence>
<dbReference type="PATRIC" id="fig|264251.5.peg.600"/>
<keyword evidence="3 9" id="KW-0812">Transmembrane</keyword>
<evidence type="ECO:0000256" key="9">
    <source>
        <dbReference type="SAM" id="Phobius"/>
    </source>
</evidence>
<evidence type="ECO:0000256" key="2">
    <source>
        <dbReference type="ARBA" id="ARBA00004829"/>
    </source>
</evidence>